<dbReference type="RefSeq" id="XP_022584136.1">
    <property type="nucleotide sequence ID" value="XM_022730579.1"/>
</dbReference>
<feature type="domain" description="HTH La-type RNA-binding" evidence="4">
    <location>
        <begin position="639"/>
        <end position="733"/>
    </location>
</feature>
<dbReference type="PANTHER" id="PTHR22792">
    <property type="entry name" value="LUPUS LA PROTEIN-RELATED"/>
    <property type="match status" value="1"/>
</dbReference>
<dbReference type="InterPro" id="IPR036388">
    <property type="entry name" value="WH-like_DNA-bd_sf"/>
</dbReference>
<dbReference type="InterPro" id="IPR006630">
    <property type="entry name" value="La_HTH"/>
</dbReference>
<dbReference type="SMART" id="SM00715">
    <property type="entry name" value="LA"/>
    <property type="match status" value="1"/>
</dbReference>
<feature type="compositionally biased region" description="Low complexity" evidence="3">
    <location>
        <begin position="154"/>
        <end position="163"/>
    </location>
</feature>
<dbReference type="SUPFAM" id="SSF46785">
    <property type="entry name" value="Winged helix' DNA-binding domain"/>
    <property type="match status" value="1"/>
</dbReference>
<feature type="compositionally biased region" description="Basic and acidic residues" evidence="3">
    <location>
        <begin position="247"/>
        <end position="263"/>
    </location>
</feature>
<dbReference type="GO" id="GO:0005829">
    <property type="term" value="C:cytosol"/>
    <property type="evidence" value="ECO:0007669"/>
    <property type="project" value="TreeGrafter"/>
</dbReference>
<evidence type="ECO:0000313" key="6">
    <source>
        <dbReference type="Proteomes" id="UP000184188"/>
    </source>
</evidence>
<feature type="compositionally biased region" description="Low complexity" evidence="3">
    <location>
        <begin position="352"/>
        <end position="372"/>
    </location>
</feature>
<dbReference type="Gene3D" id="1.10.10.10">
    <property type="entry name" value="Winged helix-like DNA-binding domain superfamily/Winged helix DNA-binding domain"/>
    <property type="match status" value="1"/>
</dbReference>
<organism evidence="5 6">
    <name type="scientific">Penicilliopsis zonata CBS 506.65</name>
    <dbReference type="NCBI Taxonomy" id="1073090"/>
    <lineage>
        <taxon>Eukaryota</taxon>
        <taxon>Fungi</taxon>
        <taxon>Dikarya</taxon>
        <taxon>Ascomycota</taxon>
        <taxon>Pezizomycotina</taxon>
        <taxon>Eurotiomycetes</taxon>
        <taxon>Eurotiomycetidae</taxon>
        <taxon>Eurotiales</taxon>
        <taxon>Aspergillaceae</taxon>
        <taxon>Penicilliopsis</taxon>
    </lineage>
</organism>
<dbReference type="CDD" id="cd07323">
    <property type="entry name" value="LAM"/>
    <property type="match status" value="1"/>
</dbReference>
<name>A0A1L9SR92_9EURO</name>
<dbReference type="GO" id="GO:0003723">
    <property type="term" value="F:RNA binding"/>
    <property type="evidence" value="ECO:0007669"/>
    <property type="project" value="UniProtKB-UniRule"/>
</dbReference>
<dbReference type="OrthoDB" id="340227at2759"/>
<dbReference type="VEuPathDB" id="FungiDB:ASPZODRAFT_986463"/>
<feature type="compositionally biased region" description="Polar residues" evidence="3">
    <location>
        <begin position="399"/>
        <end position="419"/>
    </location>
</feature>
<proteinExistence type="predicted"/>
<feature type="region of interest" description="Disordered" evidence="3">
    <location>
        <begin position="18"/>
        <end position="600"/>
    </location>
</feature>
<feature type="compositionally biased region" description="Basic and acidic residues" evidence="3">
    <location>
        <begin position="504"/>
        <end position="529"/>
    </location>
</feature>
<feature type="compositionally biased region" description="Polar residues" evidence="3">
    <location>
        <begin position="771"/>
        <end position="807"/>
    </location>
</feature>
<feature type="compositionally biased region" description="Low complexity" evidence="3">
    <location>
        <begin position="97"/>
        <end position="118"/>
    </location>
</feature>
<evidence type="ECO:0000313" key="5">
    <source>
        <dbReference type="EMBL" id="OJJ49626.1"/>
    </source>
</evidence>
<feature type="compositionally biased region" description="Polar residues" evidence="3">
    <location>
        <begin position="86"/>
        <end position="96"/>
    </location>
</feature>
<gene>
    <name evidence="5" type="ORF">ASPZODRAFT_986463</name>
</gene>
<reference evidence="6" key="1">
    <citation type="journal article" date="2017" name="Genome Biol.">
        <title>Comparative genomics reveals high biological diversity and specific adaptations in the industrially and medically important fungal genus Aspergillus.</title>
        <authorList>
            <person name="de Vries R.P."/>
            <person name="Riley R."/>
            <person name="Wiebenga A."/>
            <person name="Aguilar-Osorio G."/>
            <person name="Amillis S."/>
            <person name="Uchima C.A."/>
            <person name="Anderluh G."/>
            <person name="Asadollahi M."/>
            <person name="Askin M."/>
            <person name="Barry K."/>
            <person name="Battaglia E."/>
            <person name="Bayram O."/>
            <person name="Benocci T."/>
            <person name="Braus-Stromeyer S.A."/>
            <person name="Caldana C."/>
            <person name="Canovas D."/>
            <person name="Cerqueira G.C."/>
            <person name="Chen F."/>
            <person name="Chen W."/>
            <person name="Choi C."/>
            <person name="Clum A."/>
            <person name="Dos Santos R.A."/>
            <person name="Damasio A.R."/>
            <person name="Diallinas G."/>
            <person name="Emri T."/>
            <person name="Fekete E."/>
            <person name="Flipphi M."/>
            <person name="Freyberg S."/>
            <person name="Gallo A."/>
            <person name="Gournas C."/>
            <person name="Habgood R."/>
            <person name="Hainaut M."/>
            <person name="Harispe M.L."/>
            <person name="Henrissat B."/>
            <person name="Hilden K.S."/>
            <person name="Hope R."/>
            <person name="Hossain A."/>
            <person name="Karabika E."/>
            <person name="Karaffa L."/>
            <person name="Karanyi Z."/>
            <person name="Krasevec N."/>
            <person name="Kuo A."/>
            <person name="Kusch H."/>
            <person name="LaButti K."/>
            <person name="Lagendijk E.L."/>
            <person name="Lapidus A."/>
            <person name="Levasseur A."/>
            <person name="Lindquist E."/>
            <person name="Lipzen A."/>
            <person name="Logrieco A.F."/>
            <person name="MacCabe A."/>
            <person name="Maekelae M.R."/>
            <person name="Malavazi I."/>
            <person name="Melin P."/>
            <person name="Meyer V."/>
            <person name="Mielnichuk N."/>
            <person name="Miskei M."/>
            <person name="Molnar A.P."/>
            <person name="Mule G."/>
            <person name="Ngan C.Y."/>
            <person name="Orejas M."/>
            <person name="Orosz E."/>
            <person name="Ouedraogo J.P."/>
            <person name="Overkamp K.M."/>
            <person name="Park H.-S."/>
            <person name="Perrone G."/>
            <person name="Piumi F."/>
            <person name="Punt P.J."/>
            <person name="Ram A.F."/>
            <person name="Ramon A."/>
            <person name="Rauscher S."/>
            <person name="Record E."/>
            <person name="Riano-Pachon D.M."/>
            <person name="Robert V."/>
            <person name="Roehrig J."/>
            <person name="Ruller R."/>
            <person name="Salamov A."/>
            <person name="Salih N.S."/>
            <person name="Samson R.A."/>
            <person name="Sandor E."/>
            <person name="Sanguinetti M."/>
            <person name="Schuetze T."/>
            <person name="Sepcic K."/>
            <person name="Shelest E."/>
            <person name="Sherlock G."/>
            <person name="Sophianopoulou V."/>
            <person name="Squina F.M."/>
            <person name="Sun H."/>
            <person name="Susca A."/>
            <person name="Todd R.B."/>
            <person name="Tsang A."/>
            <person name="Unkles S.E."/>
            <person name="van de Wiele N."/>
            <person name="van Rossen-Uffink D."/>
            <person name="Oliveira J.V."/>
            <person name="Vesth T.C."/>
            <person name="Visser J."/>
            <person name="Yu J.-H."/>
            <person name="Zhou M."/>
            <person name="Andersen M.R."/>
            <person name="Archer D.B."/>
            <person name="Baker S.E."/>
            <person name="Benoit I."/>
            <person name="Brakhage A.A."/>
            <person name="Braus G.H."/>
            <person name="Fischer R."/>
            <person name="Frisvad J.C."/>
            <person name="Goldman G.H."/>
            <person name="Houbraken J."/>
            <person name="Oakley B."/>
            <person name="Pocsi I."/>
            <person name="Scazzocchio C."/>
            <person name="Seiboth B."/>
            <person name="vanKuyk P.A."/>
            <person name="Wortman J."/>
            <person name="Dyer P.S."/>
            <person name="Grigoriev I.V."/>
        </authorList>
    </citation>
    <scope>NUCLEOTIDE SEQUENCE [LARGE SCALE GENOMIC DNA]</scope>
    <source>
        <strain evidence="6">CBS 506.65</strain>
    </source>
</reference>
<feature type="compositionally biased region" description="Basic and acidic residues" evidence="3">
    <location>
        <begin position="184"/>
        <end position="193"/>
    </location>
</feature>
<keyword evidence="1 2" id="KW-0694">RNA-binding</keyword>
<dbReference type="InterPro" id="IPR045180">
    <property type="entry name" value="La_dom_prot"/>
</dbReference>
<dbReference type="GeneID" id="34617043"/>
<feature type="compositionally biased region" description="Polar residues" evidence="3">
    <location>
        <begin position="126"/>
        <end position="145"/>
    </location>
</feature>
<evidence type="ECO:0000256" key="2">
    <source>
        <dbReference type="PROSITE-ProRule" id="PRU00332"/>
    </source>
</evidence>
<accession>A0A1L9SR92</accession>
<feature type="compositionally biased region" description="Low complexity" evidence="3">
    <location>
        <begin position="539"/>
        <end position="552"/>
    </location>
</feature>
<evidence type="ECO:0000256" key="3">
    <source>
        <dbReference type="SAM" id="MobiDB-lite"/>
    </source>
</evidence>
<protein>
    <recommendedName>
        <fullName evidence="4">HTH La-type RNA-binding domain-containing protein</fullName>
    </recommendedName>
</protein>
<feature type="compositionally biased region" description="Low complexity" evidence="3">
    <location>
        <begin position="194"/>
        <end position="217"/>
    </location>
</feature>
<dbReference type="EMBL" id="KV878337">
    <property type="protein sequence ID" value="OJJ49626.1"/>
    <property type="molecule type" value="Genomic_DNA"/>
</dbReference>
<feature type="compositionally biased region" description="Polar residues" evidence="3">
    <location>
        <begin position="469"/>
        <end position="489"/>
    </location>
</feature>
<feature type="compositionally biased region" description="Basic and acidic residues" evidence="3">
    <location>
        <begin position="425"/>
        <end position="442"/>
    </location>
</feature>
<dbReference type="GO" id="GO:0010494">
    <property type="term" value="C:cytoplasmic stress granule"/>
    <property type="evidence" value="ECO:0007669"/>
    <property type="project" value="TreeGrafter"/>
</dbReference>
<keyword evidence="6" id="KW-1185">Reference proteome</keyword>
<dbReference type="PANTHER" id="PTHR22792:SF132">
    <property type="entry name" value="LA-RELATED PROTEIN 1"/>
    <property type="match status" value="1"/>
</dbReference>
<evidence type="ECO:0000259" key="4">
    <source>
        <dbReference type="PROSITE" id="PS50961"/>
    </source>
</evidence>
<dbReference type="PROSITE" id="PS50961">
    <property type="entry name" value="HTH_LA"/>
    <property type="match status" value="1"/>
</dbReference>
<evidence type="ECO:0000256" key="1">
    <source>
        <dbReference type="ARBA" id="ARBA00022884"/>
    </source>
</evidence>
<dbReference type="GO" id="GO:0045727">
    <property type="term" value="P:positive regulation of translation"/>
    <property type="evidence" value="ECO:0007669"/>
    <property type="project" value="TreeGrafter"/>
</dbReference>
<feature type="compositionally biased region" description="Polar residues" evidence="3">
    <location>
        <begin position="47"/>
        <end position="69"/>
    </location>
</feature>
<feature type="compositionally biased region" description="Low complexity" evidence="3">
    <location>
        <begin position="574"/>
        <end position="589"/>
    </location>
</feature>
<dbReference type="InterPro" id="IPR036390">
    <property type="entry name" value="WH_DNA-bd_sf"/>
</dbReference>
<dbReference type="AlphaFoldDB" id="A0A1L9SR92"/>
<dbReference type="STRING" id="1073090.A0A1L9SR92"/>
<feature type="region of interest" description="Disordered" evidence="3">
    <location>
        <begin position="731"/>
        <end position="807"/>
    </location>
</feature>
<feature type="compositionally biased region" description="Basic and acidic residues" evidence="3">
    <location>
        <begin position="281"/>
        <end position="312"/>
    </location>
</feature>
<sequence>MAATTSKSEMPVFSYAQAAKGLSTPPQSGKPASADIATPPASDEQKTAASTEPQSSLDTQTPEAEQQPASDDAQKPEPSSADLENETTMTSGQPQPAVSASKSVVSGTSSPSVATVSTLPKDDDSTSTPNGGSDSTWDKQSQASVSEKVESTKAKSATAASEKPAPPPKELRAAPIPTVNIWQQRKEAQEAKAKAIAALKPVAAPTTTKAASTKNAPGAPTANGESQNHDSPKTVSKKKGTDNTTEAAKDRKKADGAKAREDDSNASPVGDAASWPTPHLARGEEEKRKAEKTDKSDRTEKTSTVKSGKEKWMPVPYVPSAVFNTPLPTASRRGGRPARGGREGGARGGAHGAAASATSAATGTASTAPGAGDNKAVSGQTTPNYPPKQANAADRGRNEPSTARANSLPAQTRRSNSADTAAVSDARRGAHAGDRNRTKGPEDSSNAATGGRQVNGEAFPRHGKAFAKNQDQNSQKGGDNATKNPSGESHSGARAGGAQSKSTDGYREANGDSHKDKENFRESRADRGGRGSHRGRGGHAAFNNAQNAQFSNGHASHHPFAPQKSFGFGDRQRSQQQQQQHGLSINSQQSHRLPLRSPSLPNSASMYGAYPFTADMNAMYGYQQPMHPGPMGPVPYQHYMEPYSLMNMLSMQMEYYFSVDNLCKDLFLRRHMDSQGFVLLSFIASFKRVKSLTEDFELLRHVCRQLRTVEYLAGEDGADRLRPRERWEQWVLPVDQRDPSAQNQGPPPSTGNPDDKADVPNGIAHDGPLPNGTSGLRASGTTLSSAAPEFSPSTSVTASNENVNRVD</sequence>
<dbReference type="Proteomes" id="UP000184188">
    <property type="component" value="Unassembled WGS sequence"/>
</dbReference>
<dbReference type="Pfam" id="PF05383">
    <property type="entry name" value="La"/>
    <property type="match status" value="1"/>
</dbReference>